<name>A0A2N5U209_9BASI</name>
<comment type="caution">
    <text evidence="1">The sequence shown here is derived from an EMBL/GenBank/DDBJ whole genome shotgun (WGS) entry which is preliminary data.</text>
</comment>
<proteinExistence type="predicted"/>
<dbReference type="Proteomes" id="UP000235388">
    <property type="component" value="Unassembled WGS sequence"/>
</dbReference>
<dbReference type="EMBL" id="PGCJ01000341">
    <property type="protein sequence ID" value="PLW31728.1"/>
    <property type="molecule type" value="Genomic_DNA"/>
</dbReference>
<organism evidence="1 2">
    <name type="scientific">Puccinia coronata f. sp. avenae</name>
    <dbReference type="NCBI Taxonomy" id="200324"/>
    <lineage>
        <taxon>Eukaryota</taxon>
        <taxon>Fungi</taxon>
        <taxon>Dikarya</taxon>
        <taxon>Basidiomycota</taxon>
        <taxon>Pucciniomycotina</taxon>
        <taxon>Pucciniomycetes</taxon>
        <taxon>Pucciniales</taxon>
        <taxon>Pucciniaceae</taxon>
        <taxon>Puccinia</taxon>
    </lineage>
</organism>
<keyword evidence="2" id="KW-1185">Reference proteome</keyword>
<accession>A0A2N5U209</accession>
<evidence type="ECO:0000313" key="2">
    <source>
        <dbReference type="Proteomes" id="UP000235388"/>
    </source>
</evidence>
<gene>
    <name evidence="1" type="ORF">PCANC_22498</name>
</gene>
<protein>
    <submittedName>
        <fullName evidence="1">Uncharacterized protein</fullName>
    </submittedName>
</protein>
<dbReference type="AlphaFoldDB" id="A0A2N5U209"/>
<evidence type="ECO:0000313" key="1">
    <source>
        <dbReference type="EMBL" id="PLW31728.1"/>
    </source>
</evidence>
<sequence>MAVPSSLQLVLSFGRRQRQCTSADGRRFSEPYVPSLAVGAFHEKKYCGIRFTFFSRAILDLLDRRQCYVGSRGKAGIYVFTLAASPLMAVASKIVLRAYAPAPSEGLPHTPLELEP</sequence>
<reference evidence="1 2" key="1">
    <citation type="submission" date="2017-11" db="EMBL/GenBank/DDBJ databases">
        <title>De novo assembly and phasing of dikaryotic genomes from two isolates of Puccinia coronata f. sp. avenae, the causal agent of oat crown rust.</title>
        <authorList>
            <person name="Miller M.E."/>
            <person name="Zhang Y."/>
            <person name="Omidvar V."/>
            <person name="Sperschneider J."/>
            <person name="Schwessinger B."/>
            <person name="Raley C."/>
            <person name="Palmer J.M."/>
            <person name="Garnica D."/>
            <person name="Upadhyaya N."/>
            <person name="Rathjen J."/>
            <person name="Taylor J.M."/>
            <person name="Park R.F."/>
            <person name="Dodds P.N."/>
            <person name="Hirsch C.D."/>
            <person name="Kianian S.F."/>
            <person name="Figueroa M."/>
        </authorList>
    </citation>
    <scope>NUCLEOTIDE SEQUENCE [LARGE SCALE GENOMIC DNA]</scope>
    <source>
        <strain evidence="1">12NC29</strain>
    </source>
</reference>